<evidence type="ECO:0000256" key="9">
    <source>
        <dbReference type="RuleBase" id="RU000556"/>
    </source>
</evidence>
<evidence type="ECO:0000259" key="11">
    <source>
        <dbReference type="Pfam" id="PF03449"/>
    </source>
</evidence>
<evidence type="ECO:0000256" key="7">
    <source>
        <dbReference type="ARBA" id="ARBA00030776"/>
    </source>
</evidence>
<dbReference type="Gene3D" id="3.10.50.30">
    <property type="entry name" value="Transcription elongation factor, GreA/GreB, C-terminal domain"/>
    <property type="match status" value="1"/>
</dbReference>
<accession>A0A2M9ZN34</accession>
<evidence type="ECO:0000256" key="6">
    <source>
        <dbReference type="ARBA" id="ARBA00024916"/>
    </source>
</evidence>
<dbReference type="InterPro" id="IPR036953">
    <property type="entry name" value="GreA/GreB_C_sf"/>
</dbReference>
<comment type="function">
    <text evidence="6 8 9">Necessary for efficient RNA polymerase transcription elongation past template-encoded arresting sites. The arresting sites in DNA have the property of trapping a certain fraction of elongating RNA polymerases that pass through, resulting in locked ternary complexes. Cleavage of the nascent transcript by cleavage factors such as GreA or GreB allows the resumption of elongation from the new 3'terminus. GreA releases sequences of 2 to 3 nucleotides.</text>
</comment>
<dbReference type="RefSeq" id="WP_100714584.1">
    <property type="nucleotide sequence ID" value="NZ_NPDY01000014.1"/>
</dbReference>
<evidence type="ECO:0000313" key="14">
    <source>
        <dbReference type="Proteomes" id="UP000231962"/>
    </source>
</evidence>
<dbReference type="Gene3D" id="1.10.287.180">
    <property type="entry name" value="Transcription elongation factor, GreA/GreB, N-terminal domain"/>
    <property type="match status" value="1"/>
</dbReference>
<comment type="caution">
    <text evidence="13">The sequence shown here is derived from an EMBL/GenBank/DDBJ whole genome shotgun (WGS) entry which is preliminary data.</text>
</comment>
<dbReference type="FunFam" id="1.10.287.180:FF:000001">
    <property type="entry name" value="Transcription elongation factor GreA"/>
    <property type="match status" value="1"/>
</dbReference>
<evidence type="ECO:0000256" key="8">
    <source>
        <dbReference type="HAMAP-Rule" id="MF_00105"/>
    </source>
</evidence>
<evidence type="ECO:0000259" key="10">
    <source>
        <dbReference type="Pfam" id="PF01272"/>
    </source>
</evidence>
<feature type="domain" description="Transcription elongation factor GreA/GreB C-terminal" evidence="10">
    <location>
        <begin position="844"/>
        <end position="917"/>
    </location>
</feature>
<keyword evidence="13" id="KW-0251">Elongation factor</keyword>
<dbReference type="InterPro" id="IPR001437">
    <property type="entry name" value="Tscrpt_elong_fac_GreA/B_C"/>
</dbReference>
<sequence length="926" mass="106799">MSNETATTAETKPASDLDKLTSLFNEEIYVRSDANSIPASRFKIYDDLIELFTSSGLSDAAKVKLEEHLAEHPESISARYMLGILGLIKGSIDAASFFKNLLDAFKQAGKWAIIEHITDNILKYGEERYALRFKAEALEKLKKNKELKPVLEKLAKQDRKNPEIAKKYGLAILEENRDRAIAFLKQAIETFAKTKDYEQFEEIWPIFVANSYDDLQFVEKIERVLLGHREKTRLAGYLYPLVEPCKITEDWDKVIYLLKKILDHEPISNKARNELIRVYKLKYANHSLLEDFLKMSELGNNRKPVKVCISNFERNIVFDTNNYVLHRNWGVGKIVSISPNGDSIFVDFKDKKNHKLSIQMAITSLKPLKVDHIWVKYYENKDAVVSLFENNIPEFFKELLTSFDNHMLVSEIKAEVVGKFLPTSEWSKWWNKAKNVIKKEPKLGFNPKKKDELEYREKPITFAEELTEKFNANTDASKRLDIAMEALRNKEEAESAIDTFAHHYFEEEDSSDPYRRIVAYLYLNEVASEMEGEDGAPYDFQRRQKEEDAAVLIKNLSREELLEISGKITNLEIKKAFVDLVKKFHKDAINILVGLLFEVPVKNNKYVVSVLEDDKKFAELNLFIETAASRAKENPEVFLWVAKSILWKTWEEEWMNVSRQDLILRVLRLLKPLAKIEEKGTKLKNTCQEILFGNDAAVVREAIENGDSEYIRKVYALYREVPYIEETEKDKLLALIQSIKPDLVWEEEDEGDEEDDFFTGIPENAVLVTRWALNQKKAEFEHLVNVEMPENSRDIGEAQERGDLRENAEYKAAMERQVQLQAQIKKLEQELKNAVVLDLSNVKTDRINIGTTVKLKNESSGESHSYSILGAWDADTEKHIISYQSPLAKSLLGKRVGDIAILNLGGAETKFKVLEISRYSLQNQEN</sequence>
<proteinExistence type="inferred from homology"/>
<dbReference type="Gene3D" id="1.25.40.10">
    <property type="entry name" value="Tetratricopeptide repeat domain"/>
    <property type="match status" value="1"/>
</dbReference>
<dbReference type="Pfam" id="PF01272">
    <property type="entry name" value="GreA_GreB"/>
    <property type="match status" value="1"/>
</dbReference>
<dbReference type="Proteomes" id="UP000231962">
    <property type="component" value="Unassembled WGS sequence"/>
</dbReference>
<dbReference type="InterPro" id="IPR028624">
    <property type="entry name" value="Tscrpt_elong_fac_GreA/B"/>
</dbReference>
<dbReference type="OrthoDB" id="9808774at2"/>
<name>A0A2M9ZN34_9LEPT</name>
<dbReference type="GO" id="GO:0003677">
    <property type="term" value="F:DNA binding"/>
    <property type="evidence" value="ECO:0007669"/>
    <property type="project" value="UniProtKB-UniRule"/>
</dbReference>
<feature type="coiled-coil region" evidence="8">
    <location>
        <begin position="810"/>
        <end position="837"/>
    </location>
</feature>
<evidence type="ECO:0000256" key="3">
    <source>
        <dbReference type="ARBA" id="ARBA00023015"/>
    </source>
</evidence>
<dbReference type="PANTHER" id="PTHR30437:SF4">
    <property type="entry name" value="TRANSCRIPTION ELONGATION FACTOR GREA"/>
    <property type="match status" value="1"/>
</dbReference>
<dbReference type="SUPFAM" id="SSF46557">
    <property type="entry name" value="GreA transcript cleavage protein, N-terminal domain"/>
    <property type="match status" value="1"/>
</dbReference>
<evidence type="ECO:0000256" key="1">
    <source>
        <dbReference type="ARBA" id="ARBA00008213"/>
    </source>
</evidence>
<keyword evidence="13" id="KW-0648">Protein biosynthesis</keyword>
<dbReference type="GO" id="GO:0070063">
    <property type="term" value="F:RNA polymerase binding"/>
    <property type="evidence" value="ECO:0007669"/>
    <property type="project" value="InterPro"/>
</dbReference>
<comment type="similarity">
    <text evidence="1 8 9">Belongs to the GreA/GreB family.</text>
</comment>
<feature type="domain" description="Transcription elongation factor GreA/GreB N-terminal" evidence="11">
    <location>
        <begin position="767"/>
        <end position="836"/>
    </location>
</feature>
<dbReference type="SUPFAM" id="SSF54534">
    <property type="entry name" value="FKBP-like"/>
    <property type="match status" value="1"/>
</dbReference>
<protein>
    <recommendedName>
        <fullName evidence="2 8">Transcription elongation factor GreA</fullName>
    </recommendedName>
    <alternativeName>
        <fullName evidence="7 8">Transcript cleavage factor GreA</fullName>
    </alternativeName>
</protein>
<keyword evidence="14" id="KW-1185">Reference proteome</keyword>
<dbReference type="AlphaFoldDB" id="A0A2M9ZN34"/>
<evidence type="ECO:0000313" key="13">
    <source>
        <dbReference type="EMBL" id="PJZ73488.1"/>
    </source>
</evidence>
<dbReference type="PANTHER" id="PTHR30437">
    <property type="entry name" value="TRANSCRIPTION ELONGATION FACTOR GREA"/>
    <property type="match status" value="1"/>
</dbReference>
<dbReference type="HAMAP" id="MF_00105">
    <property type="entry name" value="GreA_GreB"/>
    <property type="match status" value="1"/>
</dbReference>
<dbReference type="GO" id="GO:0003746">
    <property type="term" value="F:translation elongation factor activity"/>
    <property type="evidence" value="ECO:0007669"/>
    <property type="project" value="UniProtKB-KW"/>
</dbReference>
<dbReference type="EMBL" id="NPDY01000014">
    <property type="protein sequence ID" value="PJZ68893.1"/>
    <property type="molecule type" value="Genomic_DNA"/>
</dbReference>
<dbReference type="InterPro" id="IPR006359">
    <property type="entry name" value="Tscrpt_elong_fac_GreA"/>
</dbReference>
<gene>
    <name evidence="8" type="primary">greA</name>
    <name evidence="12" type="ORF">CH360_13500</name>
    <name evidence="13" type="ORF">CH373_08215</name>
</gene>
<evidence type="ECO:0000313" key="12">
    <source>
        <dbReference type="EMBL" id="PJZ68893.1"/>
    </source>
</evidence>
<keyword evidence="4 8" id="KW-0238">DNA-binding</keyword>
<dbReference type="InterPro" id="IPR018151">
    <property type="entry name" value="TF_GreA/GreB_CS"/>
</dbReference>
<dbReference type="InterPro" id="IPR011990">
    <property type="entry name" value="TPR-like_helical_dom_sf"/>
</dbReference>
<dbReference type="Proteomes" id="UP000231990">
    <property type="component" value="Unassembled WGS sequence"/>
</dbReference>
<evidence type="ECO:0000256" key="4">
    <source>
        <dbReference type="ARBA" id="ARBA00023125"/>
    </source>
</evidence>
<keyword evidence="3 8" id="KW-0805">Transcription regulation</keyword>
<dbReference type="Pfam" id="PF03449">
    <property type="entry name" value="GreA_GreB_N"/>
    <property type="match status" value="1"/>
</dbReference>
<dbReference type="InterPro" id="IPR036805">
    <property type="entry name" value="Tscrpt_elong_fac_GreA/B_N_sf"/>
</dbReference>
<dbReference type="NCBIfam" id="NF011309">
    <property type="entry name" value="PRK14720.1"/>
    <property type="match status" value="1"/>
</dbReference>
<dbReference type="FunFam" id="3.10.50.30:FF:000004">
    <property type="entry name" value="Transcription elongation factor GreA"/>
    <property type="match status" value="1"/>
</dbReference>
<organism evidence="13 15">
    <name type="scientific">Leptospira perolatii</name>
    <dbReference type="NCBI Taxonomy" id="2023191"/>
    <lineage>
        <taxon>Bacteria</taxon>
        <taxon>Pseudomonadati</taxon>
        <taxon>Spirochaetota</taxon>
        <taxon>Spirochaetia</taxon>
        <taxon>Leptospirales</taxon>
        <taxon>Leptospiraceae</taxon>
        <taxon>Leptospira</taxon>
    </lineage>
</organism>
<dbReference type="EMBL" id="NPDZ01000004">
    <property type="protein sequence ID" value="PJZ73488.1"/>
    <property type="molecule type" value="Genomic_DNA"/>
</dbReference>
<dbReference type="InterPro" id="IPR023459">
    <property type="entry name" value="Tscrpt_elong_fac_GreA/B_fam"/>
</dbReference>
<evidence type="ECO:0000256" key="5">
    <source>
        <dbReference type="ARBA" id="ARBA00023163"/>
    </source>
</evidence>
<dbReference type="GO" id="GO:0032784">
    <property type="term" value="P:regulation of DNA-templated transcription elongation"/>
    <property type="evidence" value="ECO:0007669"/>
    <property type="project" value="UniProtKB-UniRule"/>
</dbReference>
<dbReference type="NCBIfam" id="TIGR01462">
    <property type="entry name" value="greA"/>
    <property type="match status" value="1"/>
</dbReference>
<dbReference type="GO" id="GO:0006354">
    <property type="term" value="P:DNA-templated transcription elongation"/>
    <property type="evidence" value="ECO:0007669"/>
    <property type="project" value="TreeGrafter"/>
</dbReference>
<reference evidence="14 15" key="1">
    <citation type="submission" date="2017-07" db="EMBL/GenBank/DDBJ databases">
        <title>Leptospira spp. isolated from tropical soils.</title>
        <authorList>
            <person name="Thibeaux R."/>
            <person name="Iraola G."/>
            <person name="Ferres I."/>
            <person name="Bierque E."/>
            <person name="Girault D."/>
            <person name="Soupe-Gilbert M.-E."/>
            <person name="Picardeau M."/>
            <person name="Goarant C."/>
        </authorList>
    </citation>
    <scope>NUCLEOTIDE SEQUENCE [LARGE SCALE GENOMIC DNA]</scope>
    <source>
        <strain evidence="13 15">FH1-B-B1</strain>
        <strain evidence="12 14">FH1-B-C1</strain>
    </source>
</reference>
<keyword evidence="5 8" id="KW-0804">Transcription</keyword>
<evidence type="ECO:0000256" key="2">
    <source>
        <dbReference type="ARBA" id="ARBA00013729"/>
    </source>
</evidence>
<evidence type="ECO:0000313" key="15">
    <source>
        <dbReference type="Proteomes" id="UP000231990"/>
    </source>
</evidence>
<dbReference type="PROSITE" id="PS00830">
    <property type="entry name" value="GREAB_2"/>
    <property type="match status" value="1"/>
</dbReference>
<keyword evidence="8" id="KW-0175">Coiled coil</keyword>
<dbReference type="InterPro" id="IPR022691">
    <property type="entry name" value="Tscrpt_elong_fac_GreA/B_N"/>
</dbReference>